<keyword evidence="2" id="KW-1185">Reference proteome</keyword>
<protein>
    <submittedName>
        <fullName evidence="1">Uncharacterized protein</fullName>
    </submittedName>
</protein>
<dbReference type="AlphaFoldDB" id="A0AAD5LN93"/>
<organism evidence="1 2">
    <name type="scientific">Pythium insidiosum</name>
    <name type="common">Pythiosis disease agent</name>
    <dbReference type="NCBI Taxonomy" id="114742"/>
    <lineage>
        <taxon>Eukaryota</taxon>
        <taxon>Sar</taxon>
        <taxon>Stramenopiles</taxon>
        <taxon>Oomycota</taxon>
        <taxon>Peronosporomycetes</taxon>
        <taxon>Pythiales</taxon>
        <taxon>Pythiaceae</taxon>
        <taxon>Pythium</taxon>
    </lineage>
</organism>
<evidence type="ECO:0000313" key="1">
    <source>
        <dbReference type="EMBL" id="KAJ0406921.1"/>
    </source>
</evidence>
<reference evidence="1" key="1">
    <citation type="submission" date="2021-12" db="EMBL/GenBank/DDBJ databases">
        <title>Prjna785345.</title>
        <authorList>
            <person name="Rujirawat T."/>
            <person name="Krajaejun T."/>
        </authorList>
    </citation>
    <scope>NUCLEOTIDE SEQUENCE</scope>
    <source>
        <strain evidence="1">Pi057C3</strain>
    </source>
</reference>
<dbReference type="Proteomes" id="UP001209570">
    <property type="component" value="Unassembled WGS sequence"/>
</dbReference>
<gene>
    <name evidence="1" type="ORF">P43SY_001772</name>
</gene>
<dbReference type="EMBL" id="JAKCXM010000027">
    <property type="protein sequence ID" value="KAJ0406921.1"/>
    <property type="molecule type" value="Genomic_DNA"/>
</dbReference>
<evidence type="ECO:0000313" key="2">
    <source>
        <dbReference type="Proteomes" id="UP001209570"/>
    </source>
</evidence>
<accession>A0AAD5LN93</accession>
<comment type="caution">
    <text evidence="1">The sequence shown here is derived from an EMBL/GenBank/DDBJ whole genome shotgun (WGS) entry which is preliminary data.</text>
</comment>
<name>A0AAD5LN93_PYTIN</name>
<sequence length="72" mass="7748">MVTVNDIKNGLVQAATVAIRMHDLVEGAKSLCDLVVNAPELVEDVKHGVQCLTQRLLSADKVQDADGYAGYH</sequence>
<proteinExistence type="predicted"/>